<dbReference type="KEGG" id="cfon:HZU75_07675"/>
<dbReference type="AlphaFoldDB" id="A0A7D5V9I1"/>
<dbReference type="InterPro" id="IPR008893">
    <property type="entry name" value="WGR_domain"/>
</dbReference>
<evidence type="ECO:0000313" key="3">
    <source>
        <dbReference type="Proteomes" id="UP000510822"/>
    </source>
</evidence>
<gene>
    <name evidence="2" type="ORF">HZU75_07675</name>
</gene>
<dbReference type="SMART" id="SM00773">
    <property type="entry name" value="WGR"/>
    <property type="match status" value="1"/>
</dbReference>
<name>A0A7D5V9I1_9NEIS</name>
<organism evidence="2 3">
    <name type="scientific">Chitinibacter fontanus</name>
    <dbReference type="NCBI Taxonomy" id="1737446"/>
    <lineage>
        <taxon>Bacteria</taxon>
        <taxon>Pseudomonadati</taxon>
        <taxon>Pseudomonadota</taxon>
        <taxon>Betaproteobacteria</taxon>
        <taxon>Neisseriales</taxon>
        <taxon>Chitinibacteraceae</taxon>
        <taxon>Chitinibacter</taxon>
    </lineage>
</organism>
<dbReference type="Proteomes" id="UP000510822">
    <property type="component" value="Chromosome"/>
</dbReference>
<accession>A0A7D5V9I1</accession>
<proteinExistence type="predicted"/>
<dbReference type="SUPFAM" id="SSF142921">
    <property type="entry name" value="WGR domain-like"/>
    <property type="match status" value="1"/>
</dbReference>
<dbReference type="RefSeq" id="WP_180308545.1">
    <property type="nucleotide sequence ID" value="NZ_CP058952.1"/>
</dbReference>
<dbReference type="CDD" id="cd07996">
    <property type="entry name" value="WGR_MMR_like"/>
    <property type="match status" value="1"/>
</dbReference>
<sequence>MNIIQTRYFELSNANTGEHKFYELTLNDDGTLISRYGRIGANGQTKTQHFDSVEAMLKAADKTTAEKLNKGYQPATLGETAPQETQHQRILRNARELYDLISNGNSQLAQRCSAQFKAFIEDEDNKEEYEEQNDELINYGFKEAADWELVFFVDWKDTESMLDVLDTLCGNLHIDIEFDWGCADPEDELEVGQIMLLAHEQLQQQGFALWHWDTGDDAYLGWIGRVADHAQIANCAQALGLNAAYPDQLA</sequence>
<dbReference type="InterPro" id="IPR046582">
    <property type="entry name" value="DUF6630"/>
</dbReference>
<protein>
    <submittedName>
        <fullName evidence="2">WGR domain-containing protein</fullName>
    </submittedName>
</protein>
<feature type="domain" description="WGR" evidence="1">
    <location>
        <begin position="1"/>
        <end position="87"/>
    </location>
</feature>
<dbReference type="InterPro" id="IPR049809">
    <property type="entry name" value="YehF/YfeS-like_WGR"/>
</dbReference>
<evidence type="ECO:0000313" key="2">
    <source>
        <dbReference type="EMBL" id="QLI81419.1"/>
    </source>
</evidence>
<dbReference type="Gene3D" id="2.20.140.10">
    <property type="entry name" value="WGR domain"/>
    <property type="match status" value="1"/>
</dbReference>
<dbReference type="EMBL" id="CP058952">
    <property type="protein sequence ID" value="QLI81419.1"/>
    <property type="molecule type" value="Genomic_DNA"/>
</dbReference>
<dbReference type="Pfam" id="PF05406">
    <property type="entry name" value="WGR"/>
    <property type="match status" value="1"/>
</dbReference>
<dbReference type="Pfam" id="PF20335">
    <property type="entry name" value="DUF6630"/>
    <property type="match status" value="1"/>
</dbReference>
<keyword evidence="3" id="KW-1185">Reference proteome</keyword>
<dbReference type="PROSITE" id="PS51977">
    <property type="entry name" value="WGR"/>
    <property type="match status" value="1"/>
</dbReference>
<reference evidence="2 3" key="1">
    <citation type="journal article" date="2016" name="Int. J. Syst. Evol. Microbiol.">
        <title>Chitinibacter fontanus sp. nov., isolated from a spring.</title>
        <authorList>
            <person name="Sheu S.Y."/>
            <person name="Li Y.S."/>
            <person name="Young C.C."/>
            <person name="Chen W.M."/>
        </authorList>
    </citation>
    <scope>NUCLEOTIDE SEQUENCE [LARGE SCALE GENOMIC DNA]</scope>
    <source>
        <strain evidence="2 3">STM-7</strain>
    </source>
</reference>
<dbReference type="InterPro" id="IPR036930">
    <property type="entry name" value="WGR_dom_sf"/>
</dbReference>
<evidence type="ECO:0000259" key="1">
    <source>
        <dbReference type="PROSITE" id="PS51977"/>
    </source>
</evidence>